<gene>
    <name evidence="2" type="ORF">Sylvanvirus22_8</name>
</gene>
<feature type="compositionally biased region" description="Acidic residues" evidence="1">
    <location>
        <begin position="411"/>
        <end position="434"/>
    </location>
</feature>
<evidence type="ECO:0000256" key="1">
    <source>
        <dbReference type="SAM" id="MobiDB-lite"/>
    </source>
</evidence>
<evidence type="ECO:0000313" key="2">
    <source>
        <dbReference type="EMBL" id="AYV87069.1"/>
    </source>
</evidence>
<protein>
    <submittedName>
        <fullName evidence="2">Uncharacterized protein</fullName>
    </submittedName>
</protein>
<organism evidence="2">
    <name type="scientific">Sylvanvirus sp</name>
    <dbReference type="NCBI Taxonomy" id="2487774"/>
    <lineage>
        <taxon>Viruses</taxon>
    </lineage>
</organism>
<name>A0A3G5AM26_9VIRU</name>
<feature type="region of interest" description="Disordered" evidence="1">
    <location>
        <begin position="123"/>
        <end position="163"/>
    </location>
</feature>
<feature type="compositionally biased region" description="Low complexity" evidence="1">
    <location>
        <begin position="144"/>
        <end position="163"/>
    </location>
</feature>
<reference evidence="2" key="1">
    <citation type="submission" date="2018-10" db="EMBL/GenBank/DDBJ databases">
        <title>Hidden diversity of soil giant viruses.</title>
        <authorList>
            <person name="Schulz F."/>
            <person name="Alteio L."/>
            <person name="Goudeau D."/>
            <person name="Ryan E.M."/>
            <person name="Malmstrom R.R."/>
            <person name="Blanchard J."/>
            <person name="Woyke T."/>
        </authorList>
    </citation>
    <scope>NUCLEOTIDE SEQUENCE</scope>
    <source>
        <strain evidence="2">SYV1</strain>
    </source>
</reference>
<feature type="region of interest" description="Disordered" evidence="1">
    <location>
        <begin position="388"/>
        <end position="452"/>
    </location>
</feature>
<feature type="compositionally biased region" description="Basic and acidic residues" evidence="1">
    <location>
        <begin position="435"/>
        <end position="445"/>
    </location>
</feature>
<feature type="compositionally biased region" description="Basic and acidic residues" evidence="1">
    <location>
        <begin position="398"/>
        <end position="407"/>
    </location>
</feature>
<feature type="compositionally biased region" description="Low complexity" evidence="1">
    <location>
        <begin position="123"/>
        <end position="132"/>
    </location>
</feature>
<proteinExistence type="predicted"/>
<sequence length="452" mass="50544">MSSFPITLNVNKQYSGYSKTCRALLPLSLRTSYQDFRVFVTKLIAPFQISSTLQVKLRILDITTTQYSEVEVGLSCDASNVQSFQQLISNKVGGQNWEAFCELMKIKRKNYYAAKKADEKSVSLPSVLTSPSSPSPPGLFVNIPSPTAAPRSSSSSSEASTEPNIDSVDIIQMDVTSTTSGEFLEETVARHEKEIQKLKLGELKHKREALVHKKKILLGEISFHLDKLVQDYVGLLPYHNEEKINTLIQLLDHQWSPSQSEIAQKTEFLRSRLSDIPGWKEAYQVQKKVRTVISHGSDIDKSLYNVEKLNKLVDDIMVDSNDAVKAGKKALIDTGMDTFFKTTHSSTKRQQKEALAHLETTALNSLKSASKKLIQLMKTITASKNSDPILLAQVPDSDETKEKEKDAGTNAEEEHDDGEQGDDGEGNDEEEEVLEDSHDETKETRDDEEEDD</sequence>
<dbReference type="EMBL" id="MK072528">
    <property type="protein sequence ID" value="AYV87069.1"/>
    <property type="molecule type" value="Genomic_DNA"/>
</dbReference>
<accession>A0A3G5AM26</accession>